<organism evidence="1 2">
    <name type="scientific">Nitratidesulfovibrio vulgaris (strain DP4)</name>
    <name type="common">Desulfovibrio vulgaris</name>
    <dbReference type="NCBI Taxonomy" id="391774"/>
    <lineage>
        <taxon>Bacteria</taxon>
        <taxon>Pseudomonadati</taxon>
        <taxon>Thermodesulfobacteriota</taxon>
        <taxon>Desulfovibrionia</taxon>
        <taxon>Desulfovibrionales</taxon>
        <taxon>Desulfovibrionaceae</taxon>
        <taxon>Nitratidesulfovibrio</taxon>
    </lineage>
</organism>
<proteinExistence type="predicted"/>
<evidence type="ECO:0000313" key="2">
    <source>
        <dbReference type="Proteomes" id="UP000009173"/>
    </source>
</evidence>
<accession>A0A0H3A965</accession>
<evidence type="ECO:0000313" key="1">
    <source>
        <dbReference type="EMBL" id="ABM28844.1"/>
    </source>
</evidence>
<protein>
    <submittedName>
        <fullName evidence="1">Uncharacterized protein</fullName>
    </submittedName>
</protein>
<sequence length="213" mass="23746">MDGQGDAMPDYHDRVNMLIGEHCSVDALNARLQGESDAISIMDDFSGVPDMELWKSFCDAWNRECFDRAGVRREITCTRFGAGHRAALHLYSADKAHLFFGWLASFRTAVVRGDTDMASQYASYRGLGLVGAGPFLFSLLLYLHAPECYFPYRRSYALALATIMGEEAASLTPFSPESYALYCKGCSAFRETFNVLPQEVDFLLREVAREGTA</sequence>
<name>A0A0H3A965_NITV4</name>
<dbReference type="HOGENOM" id="CLU_1330190_0_0_7"/>
<dbReference type="Proteomes" id="UP000009173">
    <property type="component" value="Chromosome"/>
</dbReference>
<dbReference type="AlphaFoldDB" id="A0A0H3A965"/>
<reference evidence="2" key="1">
    <citation type="journal article" date="2009" name="Environ. Microbiol.">
        <title>Contribution of mobile genetic elements to Desulfovibrio vulgaris genome plasticity.</title>
        <authorList>
            <person name="Walker C.B."/>
            <person name="Stolyar S."/>
            <person name="Chivian D."/>
            <person name="Pinel N."/>
            <person name="Gabster J.A."/>
            <person name="Dehal P.S."/>
            <person name="He Z."/>
            <person name="Yang Z.K."/>
            <person name="Yen H.C."/>
            <person name="Zhou J."/>
            <person name="Wall J.D."/>
            <person name="Hazen T.C."/>
            <person name="Arkin A.P."/>
            <person name="Stahl D.A."/>
        </authorList>
    </citation>
    <scope>NUCLEOTIDE SEQUENCE [LARGE SCALE GENOMIC DNA]</scope>
    <source>
        <strain evidence="2">DP4</strain>
    </source>
</reference>
<gene>
    <name evidence="1" type="ordered locus">Dvul_1827</name>
</gene>
<dbReference type="EMBL" id="CP000527">
    <property type="protein sequence ID" value="ABM28844.1"/>
    <property type="molecule type" value="Genomic_DNA"/>
</dbReference>
<dbReference type="KEGG" id="dvl:Dvul_1827"/>